<evidence type="ECO:0000313" key="7">
    <source>
        <dbReference type="Proteomes" id="UP001499895"/>
    </source>
</evidence>
<dbReference type="PROSITE" id="PS00041">
    <property type="entry name" value="HTH_ARAC_FAMILY_1"/>
    <property type="match status" value="1"/>
</dbReference>
<evidence type="ECO:0000256" key="1">
    <source>
        <dbReference type="ARBA" id="ARBA00023015"/>
    </source>
</evidence>
<proteinExistence type="predicted"/>
<dbReference type="PANTHER" id="PTHR46796:SF6">
    <property type="entry name" value="ARAC SUBFAMILY"/>
    <property type="match status" value="1"/>
</dbReference>
<evidence type="ECO:0000259" key="5">
    <source>
        <dbReference type="PROSITE" id="PS01124"/>
    </source>
</evidence>
<evidence type="ECO:0000256" key="4">
    <source>
        <dbReference type="SAM" id="MobiDB-lite"/>
    </source>
</evidence>
<keyword evidence="1" id="KW-0805">Transcription regulation</keyword>
<dbReference type="InterPro" id="IPR018060">
    <property type="entry name" value="HTH_AraC"/>
</dbReference>
<feature type="domain" description="HTH araC/xylS-type" evidence="5">
    <location>
        <begin position="244"/>
        <end position="345"/>
    </location>
</feature>
<reference evidence="7" key="1">
    <citation type="journal article" date="2019" name="Int. J. Syst. Evol. Microbiol.">
        <title>The Global Catalogue of Microorganisms (GCM) 10K type strain sequencing project: providing services to taxonomists for standard genome sequencing and annotation.</title>
        <authorList>
            <consortium name="The Broad Institute Genomics Platform"/>
            <consortium name="The Broad Institute Genome Sequencing Center for Infectious Disease"/>
            <person name="Wu L."/>
            <person name="Ma J."/>
        </authorList>
    </citation>
    <scope>NUCLEOTIDE SEQUENCE [LARGE SCALE GENOMIC DNA]</scope>
    <source>
        <strain evidence="7">JCM 10649</strain>
    </source>
</reference>
<dbReference type="Pfam" id="PF14525">
    <property type="entry name" value="AraC_binding_2"/>
    <property type="match status" value="1"/>
</dbReference>
<dbReference type="InterPro" id="IPR035418">
    <property type="entry name" value="AraC-bd_2"/>
</dbReference>
<evidence type="ECO:0000256" key="3">
    <source>
        <dbReference type="ARBA" id="ARBA00023163"/>
    </source>
</evidence>
<dbReference type="PROSITE" id="PS01124">
    <property type="entry name" value="HTH_ARAC_FAMILY_2"/>
    <property type="match status" value="1"/>
</dbReference>
<keyword evidence="3" id="KW-0804">Transcription</keyword>
<comment type="caution">
    <text evidence="6">The sequence shown here is derived from an EMBL/GenBank/DDBJ whole genome shotgun (WGS) entry which is preliminary data.</text>
</comment>
<dbReference type="PANTHER" id="PTHR46796">
    <property type="entry name" value="HTH-TYPE TRANSCRIPTIONAL ACTIVATOR RHAS-RELATED"/>
    <property type="match status" value="1"/>
</dbReference>
<gene>
    <name evidence="6" type="ORF">GCM10009544_25260</name>
</gene>
<evidence type="ECO:0000256" key="2">
    <source>
        <dbReference type="ARBA" id="ARBA00023125"/>
    </source>
</evidence>
<keyword evidence="7" id="KW-1185">Reference proteome</keyword>
<dbReference type="InterPro" id="IPR018062">
    <property type="entry name" value="HTH_AraC-typ_CS"/>
</dbReference>
<organism evidence="6 7">
    <name type="scientific">Streptomyces stramineus</name>
    <dbReference type="NCBI Taxonomy" id="173861"/>
    <lineage>
        <taxon>Bacteria</taxon>
        <taxon>Bacillati</taxon>
        <taxon>Actinomycetota</taxon>
        <taxon>Actinomycetes</taxon>
        <taxon>Kitasatosporales</taxon>
        <taxon>Streptomycetaceae</taxon>
        <taxon>Streptomyces</taxon>
    </lineage>
</organism>
<evidence type="ECO:0000313" key="6">
    <source>
        <dbReference type="EMBL" id="GAA0461696.1"/>
    </source>
</evidence>
<dbReference type="InterPro" id="IPR050204">
    <property type="entry name" value="AraC_XylS_family_regulators"/>
</dbReference>
<dbReference type="RefSeq" id="WP_344089650.1">
    <property type="nucleotide sequence ID" value="NZ_BAAAHB010000021.1"/>
</dbReference>
<dbReference type="Proteomes" id="UP001499895">
    <property type="component" value="Unassembled WGS sequence"/>
</dbReference>
<accession>A0ABP3JTY8</accession>
<dbReference type="SMART" id="SM00342">
    <property type="entry name" value="HTH_ARAC"/>
    <property type="match status" value="1"/>
</dbReference>
<dbReference type="SUPFAM" id="SSF46689">
    <property type="entry name" value="Homeodomain-like"/>
    <property type="match status" value="1"/>
</dbReference>
<dbReference type="EMBL" id="BAAAHB010000021">
    <property type="protein sequence ID" value="GAA0461696.1"/>
    <property type="molecule type" value="Genomic_DNA"/>
</dbReference>
<sequence length="354" mass="39526">MLTETGFRSTDVPPAERFEHWRAYIAGSSLPLDIEKTDAAGETGRSGADEEGEATGGPRAPGFTASQRLLDLGDVRLWKIEHSPMRMRRTTRLIRSSDPGLYHLSLPLTGTMRVDQAGDQFPYSPRDLVLLDTSRPYTLDAVPDPHRDRILGTGLFVPRELLPLPQRSIDHFLNRPLPGSAGIGDLLAQYLTRVWTQAPHCGPSDGTRLGMVAVELLSALLAHALERDSGDPRTPESRRRTLVLRIRAHIAQHLSDPRLSPGTVAAAHHISLSYLHRLFETEATTVAAWIRHQRLERARHDLGDTTQRHIPVHAIAARWGFPRAAEFSRAFRTAYGMPPRDYRELRTAHGHRPA</sequence>
<feature type="region of interest" description="Disordered" evidence="4">
    <location>
        <begin position="39"/>
        <end position="64"/>
    </location>
</feature>
<keyword evidence="2" id="KW-0238">DNA-binding</keyword>
<dbReference type="InterPro" id="IPR009057">
    <property type="entry name" value="Homeodomain-like_sf"/>
</dbReference>
<dbReference type="Gene3D" id="1.10.10.60">
    <property type="entry name" value="Homeodomain-like"/>
    <property type="match status" value="1"/>
</dbReference>
<protein>
    <submittedName>
        <fullName evidence="6">Helix-turn-helix domain-containing protein</fullName>
    </submittedName>
</protein>
<dbReference type="Pfam" id="PF12833">
    <property type="entry name" value="HTH_18"/>
    <property type="match status" value="1"/>
</dbReference>
<name>A0ABP3JTY8_9ACTN</name>